<name>A0A249K934_9ACTN</name>
<organism evidence="3 4">
    <name type="scientific">Candidatus Nanopelagicus hibericus</name>
    <dbReference type="NCBI Taxonomy" id="1884915"/>
    <lineage>
        <taxon>Bacteria</taxon>
        <taxon>Bacillati</taxon>
        <taxon>Actinomycetota</taxon>
        <taxon>Actinomycetes</taxon>
        <taxon>Candidatus Nanopelagicales</taxon>
        <taxon>Candidatus Nanopelagicaceae</taxon>
        <taxon>Candidatus Nanopelagicus</taxon>
    </lineage>
</organism>
<reference evidence="3 4" key="1">
    <citation type="submission" date="2016-07" db="EMBL/GenBank/DDBJ databases">
        <title>High microdiversification within the ubiquitous acI lineage of Actinobacteria.</title>
        <authorList>
            <person name="Neuenschwander S.M."/>
            <person name="Salcher M."/>
            <person name="Ghai R."/>
            <person name="Pernthaler J."/>
        </authorList>
    </citation>
    <scope>NUCLEOTIDE SEQUENCE [LARGE SCALE GENOMIC DNA]</scope>
    <source>
        <strain evidence="3">MMS-21-160</strain>
    </source>
</reference>
<evidence type="ECO:0000313" key="4">
    <source>
        <dbReference type="Proteomes" id="UP000217171"/>
    </source>
</evidence>
<feature type="transmembrane region" description="Helical" evidence="2">
    <location>
        <begin position="81"/>
        <end position="100"/>
    </location>
</feature>
<sequence>MSEKKGKPTPKRKESEAKLKLSPLSPNASKATKKVLKEQTRQRRLEARAAYMRGEESALPIRDRGEARRFVRNYVDERKSVTEYFLIIIMVVLILTIIPIPAVQLAAVAVMYSSMIFITLDGILLSRRIKKMVKEKFPSEPTRGIGMYGWMRATQLRRLRAPAPQTVIQKRNRKIIT</sequence>
<feature type="region of interest" description="Disordered" evidence="1">
    <location>
        <begin position="1"/>
        <end position="39"/>
    </location>
</feature>
<evidence type="ECO:0000256" key="1">
    <source>
        <dbReference type="SAM" id="MobiDB-lite"/>
    </source>
</evidence>
<feature type="transmembrane region" description="Helical" evidence="2">
    <location>
        <begin position="106"/>
        <end position="126"/>
    </location>
</feature>
<accession>A0A249K934</accession>
<proteinExistence type="predicted"/>
<dbReference type="RefSeq" id="WP_095672313.1">
    <property type="nucleotide sequence ID" value="NZ_CP016771.1"/>
</dbReference>
<dbReference type="KEGG" id="nhi:B1s21160_02615"/>
<keyword evidence="2" id="KW-0812">Transmembrane</keyword>
<dbReference type="Proteomes" id="UP000217171">
    <property type="component" value="Chromosome"/>
</dbReference>
<dbReference type="OrthoDB" id="5194448at2"/>
<protein>
    <submittedName>
        <fullName evidence="3">DUF3043 domain-containing protein</fullName>
    </submittedName>
</protein>
<feature type="compositionally biased region" description="Basic and acidic residues" evidence="1">
    <location>
        <begin position="1"/>
        <end position="19"/>
    </location>
</feature>
<gene>
    <name evidence="3" type="ORF">B1s21160_02615</name>
</gene>
<keyword evidence="2" id="KW-1133">Transmembrane helix</keyword>
<dbReference type="InterPro" id="IPR021403">
    <property type="entry name" value="DUF3043"/>
</dbReference>
<evidence type="ECO:0000313" key="3">
    <source>
        <dbReference type="EMBL" id="ASY13235.1"/>
    </source>
</evidence>
<dbReference type="EMBL" id="CP016771">
    <property type="protein sequence ID" value="ASY13235.1"/>
    <property type="molecule type" value="Genomic_DNA"/>
</dbReference>
<keyword evidence="2" id="KW-0472">Membrane</keyword>
<dbReference type="Pfam" id="PF11241">
    <property type="entry name" value="DUF3043"/>
    <property type="match status" value="1"/>
</dbReference>
<dbReference type="AlphaFoldDB" id="A0A249K934"/>
<keyword evidence="4" id="KW-1185">Reference proteome</keyword>
<evidence type="ECO:0000256" key="2">
    <source>
        <dbReference type="SAM" id="Phobius"/>
    </source>
</evidence>